<evidence type="ECO:0008006" key="3">
    <source>
        <dbReference type="Google" id="ProtNLM"/>
    </source>
</evidence>
<reference evidence="1 2" key="1">
    <citation type="submission" date="2020-04" db="EMBL/GenBank/DDBJ databases">
        <authorList>
            <person name="Wallbank WR R."/>
            <person name="Pardo Diaz C."/>
            <person name="Kozak K."/>
            <person name="Martin S."/>
            <person name="Jiggins C."/>
            <person name="Moest M."/>
            <person name="Warren A I."/>
            <person name="Byers J.R.P. K."/>
            <person name="Montejo-Kovacevich G."/>
            <person name="Yen C E."/>
        </authorList>
    </citation>
    <scope>NUCLEOTIDE SEQUENCE [LARGE SCALE GENOMIC DNA]</scope>
</reference>
<gene>
    <name evidence="1" type="ORF">APLA_LOCUS3836</name>
</gene>
<name>A0A8S0Z820_ARCPL</name>
<keyword evidence="2" id="KW-1185">Reference proteome</keyword>
<comment type="caution">
    <text evidence="1">The sequence shown here is derived from an EMBL/GenBank/DDBJ whole genome shotgun (WGS) entry which is preliminary data.</text>
</comment>
<evidence type="ECO:0000313" key="1">
    <source>
        <dbReference type="EMBL" id="CAB3229157.1"/>
    </source>
</evidence>
<dbReference type="Proteomes" id="UP000494106">
    <property type="component" value="Unassembled WGS sequence"/>
</dbReference>
<accession>A0A8S0Z820</accession>
<organism evidence="1 2">
    <name type="scientific">Arctia plantaginis</name>
    <name type="common">Wood tiger moth</name>
    <name type="synonym">Phalaena plantaginis</name>
    <dbReference type="NCBI Taxonomy" id="874455"/>
    <lineage>
        <taxon>Eukaryota</taxon>
        <taxon>Metazoa</taxon>
        <taxon>Ecdysozoa</taxon>
        <taxon>Arthropoda</taxon>
        <taxon>Hexapoda</taxon>
        <taxon>Insecta</taxon>
        <taxon>Pterygota</taxon>
        <taxon>Neoptera</taxon>
        <taxon>Endopterygota</taxon>
        <taxon>Lepidoptera</taxon>
        <taxon>Glossata</taxon>
        <taxon>Ditrysia</taxon>
        <taxon>Noctuoidea</taxon>
        <taxon>Erebidae</taxon>
        <taxon>Arctiinae</taxon>
        <taxon>Arctia</taxon>
    </lineage>
</organism>
<evidence type="ECO:0000313" key="2">
    <source>
        <dbReference type="Proteomes" id="UP000494106"/>
    </source>
</evidence>
<sequence length="203" mass="23390">MQIKTTLRFHLTPVRMAKIKNSGDSRCWRGCGERGTLLHCWWDCKLVQPLWKSVWRFLRKLDIVLPEDPAIPLLGIYPEDVPTGKKDTCSTMFIAALFIIARSWKEPRCPSTEEWIQKMWYIYTMEYYSAIKKNEFMKFLGKWMDLEGIILSEDPDIAVSCETMPGPSKHRSGCSQSAIGWITGPPMEELEKVPKELKGSATL</sequence>
<protein>
    <recommendedName>
        <fullName evidence="3">DUF1725 domain-containing protein</fullName>
    </recommendedName>
</protein>
<dbReference type="EMBL" id="CADEBC010000353">
    <property type="protein sequence ID" value="CAB3229157.1"/>
    <property type="molecule type" value="Genomic_DNA"/>
</dbReference>
<proteinExistence type="predicted"/>
<dbReference type="AlphaFoldDB" id="A0A8S0Z820"/>
<dbReference type="OrthoDB" id="9785537at2759"/>